<keyword evidence="1" id="KW-0812">Transmembrane</keyword>
<keyword evidence="1" id="KW-1133">Transmembrane helix</keyword>
<gene>
    <name evidence="2" type="ORF">B0A49_05782</name>
</gene>
<feature type="transmembrane region" description="Helical" evidence="1">
    <location>
        <begin position="587"/>
        <end position="608"/>
    </location>
</feature>
<feature type="transmembrane region" description="Helical" evidence="1">
    <location>
        <begin position="526"/>
        <end position="543"/>
    </location>
</feature>
<sequence length="666" mass="74365">MSTSPTTDLGSHTPALSVGEEQQHHHHHHARRLRQFVHPHGHKVHIASSPAEAEELRRRLTEIEEKGFDLVIQGSPEHVEALRTTHSFHEEKRSALREQHGAVFDEFERVTRELDALSTELHFVSAHAVQLDANFSKYGYSAHLRTRDSPTASSANSLLGDPDEAHDWQDRSKGVSMRFWKKPVVRQYFHKGLLWRATEEQEVASYELFVDLLYVGIIAVSGDSAAEEATGQALLRFAITFIMGWKIWSDISLSISWFDSDDIVRRLSMLFWLACLLAYTTNIVEMGHDTYQPLVASYLAARLFSAIYYLWVALVLPMVRNVMISHATMVIVPSAIWVASIYVEDPRRQALIWIAIVLDLFGASAILIFQRDSALLPGKVRAWAKRTVDFYPGVNIEHKIERTGAFVTLVFGYSVVALLYQNRVPAPGSYNAFFGKAVLALIQAFAFNWMYFEVDSFNLHTHALRRHFVSSLLWLTVHLPFIMSYVLAGAALSKLVLAHDCANADPETLSEGYVARSAPDISPGQRWFYCAGLAIALACTGLISLSHVHKQIPGQRIRKAHRLALRFAVALALLLLALAPLNSLHLIGSTTALVVLVTAFDLVGSTCAHDTFWWDRKRPCAYSARCKVSSKDLEASVKSGAVVDVQEIARREAGGKGVRACMASSM</sequence>
<evidence type="ECO:0000256" key="1">
    <source>
        <dbReference type="SAM" id="Phobius"/>
    </source>
</evidence>
<protein>
    <submittedName>
        <fullName evidence="2">Uncharacterized protein</fullName>
    </submittedName>
</protein>
<dbReference type="InterPro" id="IPR010640">
    <property type="entry name" value="Low_temperature_requirement_A"/>
</dbReference>
<feature type="transmembrane region" description="Helical" evidence="1">
    <location>
        <begin position="323"/>
        <end position="343"/>
    </location>
</feature>
<feature type="transmembrane region" description="Helical" evidence="1">
    <location>
        <begin position="563"/>
        <end position="581"/>
    </location>
</feature>
<dbReference type="Pfam" id="PF06772">
    <property type="entry name" value="LtrA"/>
    <property type="match status" value="1"/>
</dbReference>
<dbReference type="STRING" id="331657.A0A4U0WXD8"/>
<organism evidence="2 3">
    <name type="scientific">Cryomyces minteri</name>
    <dbReference type="NCBI Taxonomy" id="331657"/>
    <lineage>
        <taxon>Eukaryota</taxon>
        <taxon>Fungi</taxon>
        <taxon>Dikarya</taxon>
        <taxon>Ascomycota</taxon>
        <taxon>Pezizomycotina</taxon>
        <taxon>Dothideomycetes</taxon>
        <taxon>Dothideomycetes incertae sedis</taxon>
        <taxon>Cryomyces</taxon>
    </lineage>
</organism>
<dbReference type="AlphaFoldDB" id="A0A4U0WXD8"/>
<feature type="transmembrane region" description="Helical" evidence="1">
    <location>
        <begin position="433"/>
        <end position="452"/>
    </location>
</feature>
<feature type="transmembrane region" description="Helical" evidence="1">
    <location>
        <begin position="267"/>
        <end position="284"/>
    </location>
</feature>
<feature type="transmembrane region" description="Helical" evidence="1">
    <location>
        <begin position="349"/>
        <end position="369"/>
    </location>
</feature>
<keyword evidence="1" id="KW-0472">Membrane</keyword>
<evidence type="ECO:0000313" key="2">
    <source>
        <dbReference type="EMBL" id="TKA68444.1"/>
    </source>
</evidence>
<feature type="transmembrane region" description="Helical" evidence="1">
    <location>
        <begin position="472"/>
        <end position="492"/>
    </location>
</feature>
<dbReference type="PANTHER" id="PTHR36840:SF1">
    <property type="entry name" value="BLL5714 PROTEIN"/>
    <property type="match status" value="1"/>
</dbReference>
<dbReference type="EMBL" id="NAJN01000817">
    <property type="protein sequence ID" value="TKA68444.1"/>
    <property type="molecule type" value="Genomic_DNA"/>
</dbReference>
<reference evidence="2 3" key="1">
    <citation type="submission" date="2017-03" db="EMBL/GenBank/DDBJ databases">
        <title>Genomes of endolithic fungi from Antarctica.</title>
        <authorList>
            <person name="Coleine C."/>
            <person name="Masonjones S."/>
            <person name="Stajich J.E."/>
        </authorList>
    </citation>
    <scope>NUCLEOTIDE SEQUENCE [LARGE SCALE GENOMIC DNA]</scope>
    <source>
        <strain evidence="2 3">CCFEE 5187</strain>
    </source>
</reference>
<dbReference type="PANTHER" id="PTHR36840">
    <property type="entry name" value="BLL5714 PROTEIN"/>
    <property type="match status" value="1"/>
</dbReference>
<name>A0A4U0WXD8_9PEZI</name>
<keyword evidence="3" id="KW-1185">Reference proteome</keyword>
<proteinExistence type="predicted"/>
<dbReference type="Proteomes" id="UP000308768">
    <property type="component" value="Unassembled WGS sequence"/>
</dbReference>
<accession>A0A4U0WXD8</accession>
<feature type="transmembrane region" description="Helical" evidence="1">
    <location>
        <begin position="403"/>
        <end position="421"/>
    </location>
</feature>
<evidence type="ECO:0000313" key="3">
    <source>
        <dbReference type="Proteomes" id="UP000308768"/>
    </source>
</evidence>
<feature type="transmembrane region" description="Helical" evidence="1">
    <location>
        <begin position="296"/>
        <end position="316"/>
    </location>
</feature>
<comment type="caution">
    <text evidence="2">The sequence shown here is derived from an EMBL/GenBank/DDBJ whole genome shotgun (WGS) entry which is preliminary data.</text>
</comment>
<dbReference type="OrthoDB" id="191995at2759"/>